<keyword evidence="1 7" id="KW-0004">4Fe-4S</keyword>
<comment type="cofactor">
    <cofactor evidence="7">
        <name>[4Fe-4S] cluster</name>
        <dbReference type="ChEBI" id="CHEBI:49883"/>
    </cofactor>
    <text evidence="7">Binds 1 [4Fe-4S] cluster.</text>
</comment>
<keyword evidence="11" id="KW-1185">Reference proteome</keyword>
<sequence length="351" mass="37310">MYREATKKIGIGDVIIGGGSPIAIQSMTNTRTEEVEATVAQVLALEKAGCEIIRCAVPTMEAAQAIGKIKERIHIPLVADIHFDYRLAIAAIENGADKIRINPGNIGDGSRVQAVVDKAKACKVPIRVGVNSGSLEKPLVERYGGVTAEGLVESAMDKVHMIEGMGYDNLVVSIKSSDVMMCVRAHELIARECPYPLHVGITEAGTLLAGNIKSSVGLGLILNQGIGDTIRVSLTGDPVEEIRSAKLILKTLGLRQGGIEVVSCPTCGRTKIDLIGLANQVEEMVEDIPLNIKVAVMGCVVNGPGEAKEADIGIAGGIGEGLLIKKGEVVKKVREDQLLETLRQELLNWNE</sequence>
<dbReference type="EC" id="1.17.7.3" evidence="7"/>
<name>A0A7X3MJ65_9FIRM</name>
<dbReference type="GO" id="GO:0141197">
    <property type="term" value="F:4-hydroxy-3-methylbut-2-enyl-diphosphate synthase activity (flavodoxin)"/>
    <property type="evidence" value="ECO:0007669"/>
    <property type="project" value="UniProtKB-EC"/>
</dbReference>
<feature type="binding site" evidence="7">
    <location>
        <position position="264"/>
    </location>
    <ligand>
        <name>[4Fe-4S] cluster</name>
        <dbReference type="ChEBI" id="CHEBI:49883"/>
    </ligand>
</feature>
<dbReference type="GO" id="GO:0051539">
    <property type="term" value="F:4 iron, 4 sulfur cluster binding"/>
    <property type="evidence" value="ECO:0007669"/>
    <property type="project" value="UniProtKB-UniRule"/>
</dbReference>
<dbReference type="PANTHER" id="PTHR30454">
    <property type="entry name" value="4-HYDROXY-3-METHYLBUT-2-EN-1-YL DIPHOSPHATE SYNTHASE"/>
    <property type="match status" value="1"/>
</dbReference>
<evidence type="ECO:0000259" key="8">
    <source>
        <dbReference type="Pfam" id="PF04551"/>
    </source>
</evidence>
<dbReference type="FunFam" id="3.20.20.20:FF:000001">
    <property type="entry name" value="4-hydroxy-3-methylbut-2-en-1-yl diphosphate synthase (flavodoxin)"/>
    <property type="match status" value="1"/>
</dbReference>
<dbReference type="InterPro" id="IPR058578">
    <property type="entry name" value="IspG_TIM"/>
</dbReference>
<dbReference type="Gene3D" id="3.30.413.10">
    <property type="entry name" value="Sulfite Reductase Hemoprotein, domain 1"/>
    <property type="match status" value="1"/>
</dbReference>
<reference evidence="10 11" key="1">
    <citation type="submission" date="2019-12" db="EMBL/GenBank/DDBJ databases">
        <title>Sporaefaciens musculi gen. nov., sp. nov., a novel bacterium isolated from the caecum of an obese mouse.</title>
        <authorList>
            <person name="Rasmussen T.S."/>
            <person name="Streidl T."/>
            <person name="Hitch T.C.A."/>
            <person name="Wortmann E."/>
            <person name="Deptula P."/>
            <person name="Hansen M."/>
            <person name="Nielsen D.S."/>
            <person name="Clavel T."/>
            <person name="Vogensen F.K."/>
        </authorList>
    </citation>
    <scope>NUCLEOTIDE SEQUENCE [LARGE SCALE GENOMIC DNA]</scope>
    <source>
        <strain evidence="10 11">WCA-9-b2</strain>
    </source>
</reference>
<dbReference type="PIRSF" id="PIRSF004640">
    <property type="entry name" value="IspG"/>
    <property type="match status" value="1"/>
</dbReference>
<evidence type="ECO:0000256" key="1">
    <source>
        <dbReference type="ARBA" id="ARBA00022485"/>
    </source>
</evidence>
<dbReference type="Gene3D" id="3.20.20.20">
    <property type="entry name" value="Dihydropteroate synthase-like"/>
    <property type="match status" value="1"/>
</dbReference>
<dbReference type="InterPro" id="IPR058579">
    <property type="entry name" value="IspG_C"/>
</dbReference>
<dbReference type="GO" id="GO:0019288">
    <property type="term" value="P:isopentenyl diphosphate biosynthetic process, methylerythritol 4-phosphate pathway"/>
    <property type="evidence" value="ECO:0007669"/>
    <property type="project" value="UniProtKB-UniRule"/>
</dbReference>
<evidence type="ECO:0000256" key="4">
    <source>
        <dbReference type="ARBA" id="ARBA00023004"/>
    </source>
</evidence>
<evidence type="ECO:0000256" key="7">
    <source>
        <dbReference type="HAMAP-Rule" id="MF_00159"/>
    </source>
</evidence>
<keyword evidence="5 7" id="KW-0411">Iron-sulfur</keyword>
<dbReference type="InterPro" id="IPR045854">
    <property type="entry name" value="NO2/SO3_Rdtase_4Fe4S_sf"/>
</dbReference>
<dbReference type="SUPFAM" id="SSF56014">
    <property type="entry name" value="Nitrite and sulphite reductase 4Fe-4S domain-like"/>
    <property type="match status" value="1"/>
</dbReference>
<dbReference type="NCBIfam" id="TIGR00612">
    <property type="entry name" value="ispG_gcpE"/>
    <property type="match status" value="1"/>
</dbReference>
<dbReference type="InterPro" id="IPR016425">
    <property type="entry name" value="IspG_bac"/>
</dbReference>
<feature type="domain" description="IspG C-terminal" evidence="9">
    <location>
        <begin position="260"/>
        <end position="346"/>
    </location>
</feature>
<organism evidence="10 11">
    <name type="scientific">Sporofaciens musculi</name>
    <dbReference type="NCBI Taxonomy" id="2681861"/>
    <lineage>
        <taxon>Bacteria</taxon>
        <taxon>Bacillati</taxon>
        <taxon>Bacillota</taxon>
        <taxon>Clostridia</taxon>
        <taxon>Lachnospirales</taxon>
        <taxon>Lachnospiraceae</taxon>
        <taxon>Sporofaciens</taxon>
    </lineage>
</organism>
<keyword evidence="6 7" id="KW-0414">Isoprene biosynthesis</keyword>
<accession>A0A7X3MJ65</accession>
<dbReference type="NCBIfam" id="NF001540">
    <property type="entry name" value="PRK00366.1"/>
    <property type="match status" value="1"/>
</dbReference>
<comment type="caution">
    <text evidence="10">The sequence shown here is derived from an EMBL/GenBank/DDBJ whole genome shotgun (WGS) entry which is preliminary data.</text>
</comment>
<dbReference type="Pfam" id="PF04551">
    <property type="entry name" value="GcpE"/>
    <property type="match status" value="1"/>
</dbReference>
<dbReference type="RefSeq" id="WP_159752534.1">
    <property type="nucleotide sequence ID" value="NZ_CASSPE010000047.1"/>
</dbReference>
<evidence type="ECO:0000313" key="10">
    <source>
        <dbReference type="EMBL" id="MXP77309.1"/>
    </source>
</evidence>
<evidence type="ECO:0000259" key="9">
    <source>
        <dbReference type="Pfam" id="PF26540"/>
    </source>
</evidence>
<protein>
    <recommendedName>
        <fullName evidence="7">4-hydroxy-3-methylbut-2-en-1-yl diphosphate synthase (flavodoxin)</fullName>
        <ecNumber evidence="7">1.17.7.3</ecNumber>
    </recommendedName>
    <alternativeName>
        <fullName evidence="7">1-hydroxy-2-methyl-2-(E)-butenyl 4-diphosphate synthase</fullName>
    </alternativeName>
</protein>
<keyword evidence="4 7" id="KW-0408">Iron</keyword>
<dbReference type="InterPro" id="IPR011005">
    <property type="entry name" value="Dihydropteroate_synth-like_sf"/>
</dbReference>
<evidence type="ECO:0000256" key="5">
    <source>
        <dbReference type="ARBA" id="ARBA00023014"/>
    </source>
</evidence>
<feature type="binding site" evidence="7">
    <location>
        <position position="299"/>
    </location>
    <ligand>
        <name>[4Fe-4S] cluster</name>
        <dbReference type="ChEBI" id="CHEBI:49883"/>
    </ligand>
</feature>
<dbReference type="SUPFAM" id="SSF51717">
    <property type="entry name" value="Dihydropteroate synthetase-like"/>
    <property type="match status" value="1"/>
</dbReference>
<keyword evidence="2 7" id="KW-0479">Metal-binding</keyword>
<feature type="binding site" evidence="7">
    <location>
        <position position="267"/>
    </location>
    <ligand>
        <name>[4Fe-4S] cluster</name>
        <dbReference type="ChEBI" id="CHEBI:49883"/>
    </ligand>
</feature>
<evidence type="ECO:0000256" key="3">
    <source>
        <dbReference type="ARBA" id="ARBA00023002"/>
    </source>
</evidence>
<feature type="binding site" evidence="7">
    <location>
        <position position="306"/>
    </location>
    <ligand>
        <name>[4Fe-4S] cluster</name>
        <dbReference type="ChEBI" id="CHEBI:49883"/>
    </ligand>
</feature>
<dbReference type="EMBL" id="WUQX01000001">
    <property type="protein sequence ID" value="MXP77309.1"/>
    <property type="molecule type" value="Genomic_DNA"/>
</dbReference>
<comment type="function">
    <text evidence="7">Converts 2C-methyl-D-erythritol 2,4-cyclodiphosphate (ME-2,4cPP) into 1-hydroxy-2-methyl-2-(E)-butenyl 4-diphosphate.</text>
</comment>
<dbReference type="GO" id="GO:0016114">
    <property type="term" value="P:terpenoid biosynthetic process"/>
    <property type="evidence" value="ECO:0007669"/>
    <property type="project" value="InterPro"/>
</dbReference>
<keyword evidence="3 7" id="KW-0560">Oxidoreductase</keyword>
<dbReference type="InterPro" id="IPR004588">
    <property type="entry name" value="IspG_bac-typ"/>
</dbReference>
<dbReference type="HAMAP" id="MF_00159">
    <property type="entry name" value="IspG"/>
    <property type="match status" value="1"/>
</dbReference>
<dbReference type="AlphaFoldDB" id="A0A7X3MJ65"/>
<gene>
    <name evidence="7 10" type="primary">ispG</name>
    <name evidence="10" type="synonym">gcpE</name>
    <name evidence="10" type="ORF">GN277_18575</name>
</gene>
<dbReference type="GO" id="GO:0005506">
    <property type="term" value="F:iron ion binding"/>
    <property type="evidence" value="ECO:0007669"/>
    <property type="project" value="InterPro"/>
</dbReference>
<evidence type="ECO:0000256" key="6">
    <source>
        <dbReference type="ARBA" id="ARBA00023229"/>
    </source>
</evidence>
<comment type="similarity">
    <text evidence="7">Belongs to the IspG family.</text>
</comment>
<dbReference type="PANTHER" id="PTHR30454:SF0">
    <property type="entry name" value="4-HYDROXY-3-METHYLBUT-2-EN-1-YL DIPHOSPHATE SYNTHASE (FERREDOXIN), CHLOROPLASTIC"/>
    <property type="match status" value="1"/>
</dbReference>
<dbReference type="Pfam" id="PF26540">
    <property type="entry name" value="GcpE_C"/>
    <property type="match status" value="1"/>
</dbReference>
<dbReference type="UniPathway" id="UPA00056">
    <property type="reaction ID" value="UER00096"/>
</dbReference>
<evidence type="ECO:0000256" key="2">
    <source>
        <dbReference type="ARBA" id="ARBA00022723"/>
    </source>
</evidence>
<proteinExistence type="inferred from homology"/>
<comment type="pathway">
    <text evidence="7">Isoprenoid biosynthesis; isopentenyl diphosphate biosynthesis via DXP pathway; isopentenyl diphosphate from 1-deoxy-D-xylulose 5-phosphate: step 5/6.</text>
</comment>
<comment type="catalytic activity">
    <reaction evidence="7">
        <text>(2E)-4-hydroxy-3-methylbut-2-enyl diphosphate + oxidized [flavodoxin] + H2O + 2 H(+) = 2-C-methyl-D-erythritol 2,4-cyclic diphosphate + reduced [flavodoxin]</text>
        <dbReference type="Rhea" id="RHEA:43604"/>
        <dbReference type="Rhea" id="RHEA-COMP:10622"/>
        <dbReference type="Rhea" id="RHEA-COMP:10623"/>
        <dbReference type="ChEBI" id="CHEBI:15377"/>
        <dbReference type="ChEBI" id="CHEBI:15378"/>
        <dbReference type="ChEBI" id="CHEBI:57618"/>
        <dbReference type="ChEBI" id="CHEBI:58210"/>
        <dbReference type="ChEBI" id="CHEBI:58483"/>
        <dbReference type="ChEBI" id="CHEBI:128753"/>
        <dbReference type="EC" id="1.17.7.3"/>
    </reaction>
</comment>
<evidence type="ECO:0000313" key="11">
    <source>
        <dbReference type="Proteomes" id="UP000460412"/>
    </source>
</evidence>
<dbReference type="Proteomes" id="UP000460412">
    <property type="component" value="Unassembled WGS sequence"/>
</dbReference>
<feature type="domain" description="IspG TIM-barrel" evidence="8">
    <location>
        <begin position="6"/>
        <end position="245"/>
    </location>
</feature>
<dbReference type="GO" id="GO:0046429">
    <property type="term" value="F:4-hydroxy-3-methylbut-2-en-1-yl diphosphate synthase activity (ferredoxin)"/>
    <property type="evidence" value="ECO:0007669"/>
    <property type="project" value="UniProtKB-UniRule"/>
</dbReference>